<evidence type="ECO:0000313" key="1">
    <source>
        <dbReference type="EMBL" id="CAE7192055.1"/>
    </source>
</evidence>
<dbReference type="AlphaFoldDB" id="A0A812IXA2"/>
<name>A0A812IXA2_9DINO</name>
<sequence length="72" mass="8126">MQDLPAHPGLKWAGVRAAMILERTIDLIAELARRPGEETLRCFILENVDGIKMTDAYGCRGIDEITRQQMAR</sequence>
<keyword evidence="2" id="KW-1185">Reference proteome</keyword>
<dbReference type="EMBL" id="CAJNDS010000323">
    <property type="protein sequence ID" value="CAE7192055.1"/>
    <property type="molecule type" value="Genomic_DNA"/>
</dbReference>
<evidence type="ECO:0000313" key="2">
    <source>
        <dbReference type="Proteomes" id="UP000604046"/>
    </source>
</evidence>
<organism evidence="1 2">
    <name type="scientific">Symbiodinium natans</name>
    <dbReference type="NCBI Taxonomy" id="878477"/>
    <lineage>
        <taxon>Eukaryota</taxon>
        <taxon>Sar</taxon>
        <taxon>Alveolata</taxon>
        <taxon>Dinophyceae</taxon>
        <taxon>Suessiales</taxon>
        <taxon>Symbiodiniaceae</taxon>
        <taxon>Symbiodinium</taxon>
    </lineage>
</organism>
<proteinExistence type="predicted"/>
<protein>
    <submittedName>
        <fullName evidence="1">Uncharacterized protein</fullName>
    </submittedName>
</protein>
<gene>
    <name evidence="1" type="ORF">SNAT2548_LOCUS5113</name>
</gene>
<dbReference type="Proteomes" id="UP000604046">
    <property type="component" value="Unassembled WGS sequence"/>
</dbReference>
<reference evidence="1" key="1">
    <citation type="submission" date="2021-02" db="EMBL/GenBank/DDBJ databases">
        <authorList>
            <person name="Dougan E. K."/>
            <person name="Rhodes N."/>
            <person name="Thang M."/>
            <person name="Chan C."/>
        </authorList>
    </citation>
    <scope>NUCLEOTIDE SEQUENCE</scope>
</reference>
<comment type="caution">
    <text evidence="1">The sequence shown here is derived from an EMBL/GenBank/DDBJ whole genome shotgun (WGS) entry which is preliminary data.</text>
</comment>
<accession>A0A812IXA2</accession>